<organism evidence="1">
    <name type="scientific">freshwater metagenome</name>
    <dbReference type="NCBI Taxonomy" id="449393"/>
    <lineage>
        <taxon>unclassified sequences</taxon>
        <taxon>metagenomes</taxon>
        <taxon>ecological metagenomes</taxon>
    </lineage>
</organism>
<sequence>MAECFRLMQVERSRYELQAAILFEKGSFSLQNGNYFLKYKIKDDRFVWHALPALATENSYSGEAPIPKSRTEQIEQLIEFFAQSEAGFIS</sequence>
<dbReference type="EMBL" id="CAFBQE010000022">
    <property type="protein sequence ID" value="CAB5047171.1"/>
    <property type="molecule type" value="Genomic_DNA"/>
</dbReference>
<dbReference type="AlphaFoldDB" id="A0A6J7T252"/>
<evidence type="ECO:0000313" key="1">
    <source>
        <dbReference type="EMBL" id="CAB5047171.1"/>
    </source>
</evidence>
<proteinExistence type="predicted"/>
<protein>
    <submittedName>
        <fullName evidence="1">Unannotated protein</fullName>
    </submittedName>
</protein>
<gene>
    <name evidence="1" type="ORF">UFOPK4284_00482</name>
</gene>
<reference evidence="1" key="1">
    <citation type="submission" date="2020-05" db="EMBL/GenBank/DDBJ databases">
        <authorList>
            <person name="Chiriac C."/>
            <person name="Salcher M."/>
            <person name="Ghai R."/>
            <person name="Kavagutti S V."/>
        </authorList>
    </citation>
    <scope>NUCLEOTIDE SEQUENCE</scope>
</reference>
<name>A0A6J7T252_9ZZZZ</name>
<accession>A0A6J7T252</accession>